<dbReference type="PANTHER" id="PTHR18964">
    <property type="entry name" value="ROK (REPRESSOR, ORF, KINASE) FAMILY"/>
    <property type="match status" value="1"/>
</dbReference>
<dbReference type="Gene3D" id="3.30.420.40">
    <property type="match status" value="2"/>
</dbReference>
<comment type="caution">
    <text evidence="2">The sequence shown here is derived from an EMBL/GenBank/DDBJ whole genome shotgun (WGS) entry which is preliminary data.</text>
</comment>
<dbReference type="RefSeq" id="WP_040723870.1">
    <property type="nucleotide sequence ID" value="NZ_CAWPHS010000008.1"/>
</dbReference>
<dbReference type="Proteomes" id="UP000523447">
    <property type="component" value="Unassembled WGS sequence"/>
</dbReference>
<keyword evidence="3" id="KW-1185">Reference proteome</keyword>
<evidence type="ECO:0000313" key="3">
    <source>
        <dbReference type="Proteomes" id="UP000523447"/>
    </source>
</evidence>
<dbReference type="SUPFAM" id="SSF53067">
    <property type="entry name" value="Actin-like ATPase domain"/>
    <property type="match status" value="1"/>
</dbReference>
<evidence type="ECO:0000256" key="1">
    <source>
        <dbReference type="ARBA" id="ARBA00006479"/>
    </source>
</evidence>
<name>A0A7X6RJ20_9NOCA</name>
<dbReference type="PANTHER" id="PTHR18964:SF169">
    <property type="entry name" value="N-ACETYLMANNOSAMINE KINASE"/>
    <property type="match status" value="1"/>
</dbReference>
<dbReference type="AlphaFoldDB" id="A0A7X6RJ20"/>
<gene>
    <name evidence="2" type="ORF">HGA07_16455</name>
</gene>
<reference evidence="2 3" key="1">
    <citation type="submission" date="2020-04" db="EMBL/GenBank/DDBJ databases">
        <title>MicrobeNet Type strains.</title>
        <authorList>
            <person name="Nicholson A.C."/>
        </authorList>
    </citation>
    <scope>NUCLEOTIDE SEQUENCE [LARGE SCALE GENOMIC DNA]</scope>
    <source>
        <strain evidence="2 3">DSM 44445</strain>
    </source>
</reference>
<accession>A0A7X6RJ20</accession>
<proteinExistence type="inferred from homology"/>
<dbReference type="EMBL" id="JAAXPE010000016">
    <property type="protein sequence ID" value="NKY87218.1"/>
    <property type="molecule type" value="Genomic_DNA"/>
</dbReference>
<dbReference type="InterPro" id="IPR000600">
    <property type="entry name" value="ROK"/>
</dbReference>
<dbReference type="Pfam" id="PF00480">
    <property type="entry name" value="ROK"/>
    <property type="match status" value="1"/>
</dbReference>
<comment type="similarity">
    <text evidence="1">Belongs to the ROK (NagC/XylR) family.</text>
</comment>
<evidence type="ECO:0000313" key="2">
    <source>
        <dbReference type="EMBL" id="NKY87218.1"/>
    </source>
</evidence>
<sequence length="301" mass="30487">MTVLALAIGSSQIAASRIDDEVGEDEIRKAPVPARGVWECCRDLLLDAAGGREVSSVGIGSSGPIDMTAGVVAPSGIAEWRAGFELVDAVKGLFPAAKVPLALDGVCLALAERNFGLTHEVMDTMSVLLSDHVVGSVTVGGLVVVGRTGNAGQLGHVLVPGFDDRCECGGTGCLEAVAGGLSAVRWAQGQGWTGNSLSELVESCVQGNEIAVATVRRAATAVGRAIASVAPLLDFDTVVIGGELANAGPALWKTMNSTVATHARLGSVMGMRLLASELGDLGVLTGAGVLALVSQPEPQPS</sequence>
<dbReference type="InterPro" id="IPR043129">
    <property type="entry name" value="ATPase_NBD"/>
</dbReference>
<protein>
    <submittedName>
        <fullName evidence="2">ROK family protein</fullName>
    </submittedName>
</protein>
<organism evidence="2 3">
    <name type="scientific">Nocardia veterana</name>
    <dbReference type="NCBI Taxonomy" id="132249"/>
    <lineage>
        <taxon>Bacteria</taxon>
        <taxon>Bacillati</taxon>
        <taxon>Actinomycetota</taxon>
        <taxon>Actinomycetes</taxon>
        <taxon>Mycobacteriales</taxon>
        <taxon>Nocardiaceae</taxon>
        <taxon>Nocardia</taxon>
    </lineage>
</organism>